<dbReference type="AlphaFoldDB" id="A0A2P5ECM5"/>
<dbReference type="EMBL" id="JXTC01000181">
    <property type="protein sequence ID" value="PON83264.1"/>
    <property type="molecule type" value="Genomic_DNA"/>
</dbReference>
<gene>
    <name evidence="2" type="ORF">TorRG33x02_209680</name>
</gene>
<dbReference type="OrthoDB" id="10448302at2759"/>
<sequence>MVSTRGEEEKGTKVVVKRGDCEVRWSFSFELESAKPDLVDMPYGKGFWVILVLLRGYPYKKSHNEHIDSQNGHGDSHPKKRCIY</sequence>
<dbReference type="InParanoid" id="A0A2P5ECM5"/>
<name>A0A2P5ECM5_TREOI</name>
<evidence type="ECO:0000313" key="3">
    <source>
        <dbReference type="Proteomes" id="UP000237000"/>
    </source>
</evidence>
<protein>
    <submittedName>
        <fullName evidence="2">Uncharacterized protein</fullName>
    </submittedName>
</protein>
<organism evidence="2 3">
    <name type="scientific">Trema orientale</name>
    <name type="common">Charcoal tree</name>
    <name type="synonym">Celtis orientalis</name>
    <dbReference type="NCBI Taxonomy" id="63057"/>
    <lineage>
        <taxon>Eukaryota</taxon>
        <taxon>Viridiplantae</taxon>
        <taxon>Streptophyta</taxon>
        <taxon>Embryophyta</taxon>
        <taxon>Tracheophyta</taxon>
        <taxon>Spermatophyta</taxon>
        <taxon>Magnoliopsida</taxon>
        <taxon>eudicotyledons</taxon>
        <taxon>Gunneridae</taxon>
        <taxon>Pentapetalae</taxon>
        <taxon>rosids</taxon>
        <taxon>fabids</taxon>
        <taxon>Rosales</taxon>
        <taxon>Cannabaceae</taxon>
        <taxon>Trema</taxon>
    </lineage>
</organism>
<evidence type="ECO:0000313" key="2">
    <source>
        <dbReference type="EMBL" id="PON83264.1"/>
    </source>
</evidence>
<evidence type="ECO:0000256" key="1">
    <source>
        <dbReference type="SAM" id="MobiDB-lite"/>
    </source>
</evidence>
<reference evidence="3" key="1">
    <citation type="submission" date="2016-06" db="EMBL/GenBank/DDBJ databases">
        <title>Parallel loss of symbiosis genes in relatives of nitrogen-fixing non-legume Parasponia.</title>
        <authorList>
            <person name="Van Velzen R."/>
            <person name="Holmer R."/>
            <person name="Bu F."/>
            <person name="Rutten L."/>
            <person name="Van Zeijl A."/>
            <person name="Liu W."/>
            <person name="Santuari L."/>
            <person name="Cao Q."/>
            <person name="Sharma T."/>
            <person name="Shen D."/>
            <person name="Roswanjaya Y."/>
            <person name="Wardhani T."/>
            <person name="Kalhor M.S."/>
            <person name="Jansen J."/>
            <person name="Van den Hoogen J."/>
            <person name="Gungor B."/>
            <person name="Hartog M."/>
            <person name="Hontelez J."/>
            <person name="Verver J."/>
            <person name="Yang W.-C."/>
            <person name="Schijlen E."/>
            <person name="Repin R."/>
            <person name="Schilthuizen M."/>
            <person name="Schranz E."/>
            <person name="Heidstra R."/>
            <person name="Miyata K."/>
            <person name="Fedorova E."/>
            <person name="Kohlen W."/>
            <person name="Bisseling T."/>
            <person name="Smit S."/>
            <person name="Geurts R."/>
        </authorList>
    </citation>
    <scope>NUCLEOTIDE SEQUENCE [LARGE SCALE GENOMIC DNA]</scope>
    <source>
        <strain evidence="3">cv. RG33-2</strain>
    </source>
</reference>
<comment type="caution">
    <text evidence="2">The sequence shown here is derived from an EMBL/GenBank/DDBJ whole genome shotgun (WGS) entry which is preliminary data.</text>
</comment>
<proteinExistence type="predicted"/>
<feature type="region of interest" description="Disordered" evidence="1">
    <location>
        <begin position="64"/>
        <end position="84"/>
    </location>
</feature>
<accession>A0A2P5ECM5</accession>
<dbReference type="Proteomes" id="UP000237000">
    <property type="component" value="Unassembled WGS sequence"/>
</dbReference>
<keyword evidence="3" id="KW-1185">Reference proteome</keyword>